<dbReference type="Proteomes" id="UP000536441">
    <property type="component" value="Unassembled WGS sequence"/>
</dbReference>
<dbReference type="NCBIfam" id="TIGR01730">
    <property type="entry name" value="RND_mfp"/>
    <property type="match status" value="1"/>
</dbReference>
<dbReference type="SUPFAM" id="SSF111369">
    <property type="entry name" value="HlyD-like secretion proteins"/>
    <property type="match status" value="1"/>
</dbReference>
<evidence type="ECO:0000259" key="6">
    <source>
        <dbReference type="Pfam" id="PF25963"/>
    </source>
</evidence>
<dbReference type="AlphaFoldDB" id="A0A7Y6B5I7"/>
<dbReference type="InterPro" id="IPR058632">
    <property type="entry name" value="HH_AaeA"/>
</dbReference>
<keyword evidence="8" id="KW-1185">Reference proteome</keyword>
<dbReference type="Pfam" id="PF25878">
    <property type="entry name" value="HH_AAEA_pHBA"/>
    <property type="match status" value="1"/>
</dbReference>
<proteinExistence type="inferred from homology"/>
<evidence type="ECO:0000313" key="7">
    <source>
        <dbReference type="EMBL" id="NUU47804.1"/>
    </source>
</evidence>
<keyword evidence="4" id="KW-0472">Membrane</keyword>
<keyword evidence="2" id="KW-0812">Transmembrane</keyword>
<feature type="domain" description="p-hydroxybenzoic acid efflux pump subunit AaeA-like beta-barrel" evidence="6">
    <location>
        <begin position="196"/>
        <end position="292"/>
    </location>
</feature>
<evidence type="ECO:0000256" key="4">
    <source>
        <dbReference type="ARBA" id="ARBA00023136"/>
    </source>
</evidence>
<organism evidence="7 8">
    <name type="scientific">Sphingomonas zeae</name>
    <dbReference type="NCBI Taxonomy" id="1646122"/>
    <lineage>
        <taxon>Bacteria</taxon>
        <taxon>Pseudomonadati</taxon>
        <taxon>Pseudomonadota</taxon>
        <taxon>Alphaproteobacteria</taxon>
        <taxon>Sphingomonadales</taxon>
        <taxon>Sphingomonadaceae</taxon>
        <taxon>Sphingomonas</taxon>
    </lineage>
</organism>
<name>A0A7Y6B5I7_9SPHN</name>
<gene>
    <name evidence="7" type="ORF">HP438_12575</name>
</gene>
<dbReference type="PANTHER" id="PTHR30367">
    <property type="entry name" value="P-HYDROXYBENZOIC ACID EFFLUX PUMP SUBUNIT AAEA-RELATED"/>
    <property type="match status" value="1"/>
</dbReference>
<dbReference type="InterPro" id="IPR058634">
    <property type="entry name" value="AaeA-lik-b-barrel"/>
</dbReference>
<evidence type="ECO:0000256" key="3">
    <source>
        <dbReference type="ARBA" id="ARBA00022989"/>
    </source>
</evidence>
<protein>
    <submittedName>
        <fullName evidence="7">Efflux RND transporter periplasmic adaptor subunit</fullName>
    </submittedName>
</protein>
<dbReference type="Gene3D" id="2.40.50.100">
    <property type="match status" value="1"/>
</dbReference>
<dbReference type="Gene3D" id="2.40.30.170">
    <property type="match status" value="1"/>
</dbReference>
<dbReference type="GO" id="GO:0016020">
    <property type="term" value="C:membrane"/>
    <property type="evidence" value="ECO:0007669"/>
    <property type="project" value="InterPro"/>
</dbReference>
<dbReference type="GO" id="GO:0022857">
    <property type="term" value="F:transmembrane transporter activity"/>
    <property type="evidence" value="ECO:0007669"/>
    <property type="project" value="InterPro"/>
</dbReference>
<dbReference type="PANTHER" id="PTHR30367:SF12">
    <property type="entry name" value="P-HYDROXYBENZOIC ACID EFFLUX PUMP SUBUNIT AAEA"/>
    <property type="match status" value="1"/>
</dbReference>
<evidence type="ECO:0000256" key="2">
    <source>
        <dbReference type="ARBA" id="ARBA00022692"/>
    </source>
</evidence>
<sequence length="306" mass="33042">MSLPFSVRKMNKTAFLRVAVTLMVVVLAGLAGQRLWAHYEEDPWTRDGRVRADVVQVAPDVSGLITRVLVRDNQQVASGAPLFEVDRPRYQLAVAQAQAAVAAQQVQLAQARREARRNQSLGDLVAGEVREQSLAKVAQLDASLAQARTALDTARLNLARTVVRASVAGTVTNLDLRPGDYATAGHPEFAIIDRSSLHIIGYFEETKLARIHVGDPVQVRLMGDASMIAGHVQSIAGGIEDRDRNSGANLLANVNPTFSWVRLAQRIPVRVAIDRLPAGTELVVGRTATVEVLPPAKPSHMPGARA</sequence>
<evidence type="ECO:0000256" key="1">
    <source>
        <dbReference type="ARBA" id="ARBA00009477"/>
    </source>
</evidence>
<reference evidence="7 8" key="1">
    <citation type="submission" date="2020-05" db="EMBL/GenBank/DDBJ databases">
        <title>Genome Sequencing of Type Strains.</title>
        <authorList>
            <person name="Lemaire J.F."/>
            <person name="Inderbitzin P."/>
            <person name="Gregorio O.A."/>
            <person name="Collins S.B."/>
            <person name="Wespe N."/>
            <person name="Knight-Connoni V."/>
        </authorList>
    </citation>
    <scope>NUCLEOTIDE SEQUENCE [LARGE SCALE GENOMIC DNA]</scope>
    <source>
        <strain evidence="7 8">DSM 100049</strain>
    </source>
</reference>
<accession>A0A7Y6B5I7</accession>
<comment type="similarity">
    <text evidence="1">Belongs to the membrane fusion protein (MFP) (TC 8.A.1) family.</text>
</comment>
<dbReference type="Pfam" id="PF25963">
    <property type="entry name" value="Beta-barrel_AAEA"/>
    <property type="match status" value="1"/>
</dbReference>
<dbReference type="EMBL" id="JABMCH010000065">
    <property type="protein sequence ID" value="NUU47804.1"/>
    <property type="molecule type" value="Genomic_DNA"/>
</dbReference>
<dbReference type="InterPro" id="IPR006143">
    <property type="entry name" value="RND_pump_MFP"/>
</dbReference>
<dbReference type="InterPro" id="IPR050393">
    <property type="entry name" value="MFP_Efflux_Pump"/>
</dbReference>
<evidence type="ECO:0000313" key="8">
    <source>
        <dbReference type="Proteomes" id="UP000536441"/>
    </source>
</evidence>
<keyword evidence="3" id="KW-1133">Transmembrane helix</keyword>
<evidence type="ECO:0000259" key="5">
    <source>
        <dbReference type="Pfam" id="PF25878"/>
    </source>
</evidence>
<comment type="caution">
    <text evidence="7">The sequence shown here is derived from an EMBL/GenBank/DDBJ whole genome shotgun (WGS) entry which is preliminary data.</text>
</comment>
<feature type="domain" description="p-hydroxybenzoic acid efflux pump subunit AaeA alpha-helical hairpin" evidence="5">
    <location>
        <begin position="88"/>
        <end position="158"/>
    </location>
</feature>